<keyword evidence="5" id="KW-0805">Transcription regulation</keyword>
<keyword evidence="8" id="KW-0863">Zinc-finger</keyword>
<evidence type="ECO:0000256" key="2">
    <source>
        <dbReference type="ARBA" id="ARBA00022723"/>
    </source>
</evidence>
<dbReference type="AlphaFoldDB" id="A0A7R9NWZ5"/>
<keyword evidence="7" id="KW-0539">Nucleus</keyword>
<evidence type="ECO:0000256" key="3">
    <source>
        <dbReference type="ARBA" id="ARBA00022737"/>
    </source>
</evidence>
<comment type="subcellular location">
    <subcellularLocation>
        <location evidence="1">Nucleus</location>
    </subcellularLocation>
</comment>
<dbReference type="InterPro" id="IPR013087">
    <property type="entry name" value="Znf_C2H2_type"/>
</dbReference>
<evidence type="ECO:0000256" key="6">
    <source>
        <dbReference type="ARBA" id="ARBA00023163"/>
    </source>
</evidence>
<evidence type="ECO:0000256" key="4">
    <source>
        <dbReference type="ARBA" id="ARBA00022833"/>
    </source>
</evidence>
<dbReference type="SMART" id="SM00355">
    <property type="entry name" value="ZnF_C2H2"/>
    <property type="match status" value="2"/>
</dbReference>
<proteinExistence type="predicted"/>
<evidence type="ECO:0000256" key="5">
    <source>
        <dbReference type="ARBA" id="ARBA00023015"/>
    </source>
</evidence>
<dbReference type="GO" id="GO:0000978">
    <property type="term" value="F:RNA polymerase II cis-regulatory region sequence-specific DNA binding"/>
    <property type="evidence" value="ECO:0007669"/>
    <property type="project" value="TreeGrafter"/>
</dbReference>
<dbReference type="GO" id="GO:0008270">
    <property type="term" value="F:zinc ion binding"/>
    <property type="evidence" value="ECO:0007669"/>
    <property type="project" value="UniProtKB-KW"/>
</dbReference>
<dbReference type="InterPro" id="IPR036236">
    <property type="entry name" value="Znf_C2H2_sf"/>
</dbReference>
<dbReference type="PANTHER" id="PTHR24399:SF70">
    <property type="entry name" value="C2H2-TYPE DOMAIN-CONTAINING PROTEIN"/>
    <property type="match status" value="1"/>
</dbReference>
<dbReference type="Gene3D" id="3.30.160.60">
    <property type="entry name" value="Classic Zinc Finger"/>
    <property type="match status" value="2"/>
</dbReference>
<evidence type="ECO:0000256" key="7">
    <source>
        <dbReference type="ARBA" id="ARBA00023242"/>
    </source>
</evidence>
<gene>
    <name evidence="10" type="ORF">TTEB3V08_LOCUS7275</name>
</gene>
<keyword evidence="2" id="KW-0479">Metal-binding</keyword>
<keyword evidence="4" id="KW-0862">Zinc</keyword>
<dbReference type="SUPFAM" id="SSF57667">
    <property type="entry name" value="beta-beta-alpha zinc fingers"/>
    <property type="match status" value="2"/>
</dbReference>
<keyword evidence="6" id="KW-0804">Transcription</keyword>
<evidence type="ECO:0000313" key="10">
    <source>
        <dbReference type="EMBL" id="CAD7459318.1"/>
    </source>
</evidence>
<dbReference type="EMBL" id="OE002789">
    <property type="protein sequence ID" value="CAD7459318.1"/>
    <property type="molecule type" value="Genomic_DNA"/>
</dbReference>
<evidence type="ECO:0000256" key="8">
    <source>
        <dbReference type="PROSITE-ProRule" id="PRU00042"/>
    </source>
</evidence>
<feature type="domain" description="C2H2-type" evidence="9">
    <location>
        <begin position="167"/>
        <end position="194"/>
    </location>
</feature>
<name>A0A7R9NWZ5_9NEOP</name>
<dbReference type="GO" id="GO:0001227">
    <property type="term" value="F:DNA-binding transcription repressor activity, RNA polymerase II-specific"/>
    <property type="evidence" value="ECO:0007669"/>
    <property type="project" value="TreeGrafter"/>
</dbReference>
<evidence type="ECO:0000256" key="1">
    <source>
        <dbReference type="ARBA" id="ARBA00004123"/>
    </source>
</evidence>
<reference evidence="10" key="1">
    <citation type="submission" date="2020-11" db="EMBL/GenBank/DDBJ databases">
        <authorList>
            <person name="Tran Van P."/>
        </authorList>
    </citation>
    <scope>NUCLEOTIDE SEQUENCE</scope>
</reference>
<dbReference type="PANTHER" id="PTHR24399">
    <property type="entry name" value="ZINC FINGER AND BTB DOMAIN-CONTAINING"/>
    <property type="match status" value="1"/>
</dbReference>
<sequence length="287" mass="33552">MAKTNLASDVAAVAHGEKLSCLWEWNEPTHTIHYLPSQGNDVEYAWNYLNLEKCVISKGDKDFNEPHNEVLKKRFVSMNVHFQKIIQNVIRIELDSYLFIQDREYTRLVHVIRTWDVWDVIFKDKKNRHRQFHYGQRKYKCDVYGAVLKGKGNFNRHLLIHSGQEKYTCDVCYNVIKGKENFNRHLLIHSGQEKYKCDVWDKELVRGSFKRNLLFDSEIRPFKCDVYDKVDSLELTATELLSIDLLTLGSAESLARGRGQSFPTRRSFRWDIGFGGGVGTVVPEVRF</sequence>
<accession>A0A7R9NWZ5</accession>
<keyword evidence="3" id="KW-0677">Repeat</keyword>
<organism evidence="10">
    <name type="scientific">Timema tahoe</name>
    <dbReference type="NCBI Taxonomy" id="61484"/>
    <lineage>
        <taxon>Eukaryota</taxon>
        <taxon>Metazoa</taxon>
        <taxon>Ecdysozoa</taxon>
        <taxon>Arthropoda</taxon>
        <taxon>Hexapoda</taxon>
        <taxon>Insecta</taxon>
        <taxon>Pterygota</taxon>
        <taxon>Neoptera</taxon>
        <taxon>Polyneoptera</taxon>
        <taxon>Phasmatodea</taxon>
        <taxon>Timematodea</taxon>
        <taxon>Timematoidea</taxon>
        <taxon>Timematidae</taxon>
        <taxon>Timema</taxon>
    </lineage>
</organism>
<evidence type="ECO:0000259" key="9">
    <source>
        <dbReference type="PROSITE" id="PS50157"/>
    </source>
</evidence>
<dbReference type="PROSITE" id="PS50157">
    <property type="entry name" value="ZINC_FINGER_C2H2_2"/>
    <property type="match status" value="1"/>
</dbReference>
<dbReference type="GO" id="GO:0005654">
    <property type="term" value="C:nucleoplasm"/>
    <property type="evidence" value="ECO:0007669"/>
    <property type="project" value="TreeGrafter"/>
</dbReference>
<protein>
    <recommendedName>
        <fullName evidence="9">C2H2-type domain-containing protein</fullName>
    </recommendedName>
</protein>
<dbReference type="PROSITE" id="PS00028">
    <property type="entry name" value="ZINC_FINGER_C2H2_1"/>
    <property type="match status" value="1"/>
</dbReference>